<keyword evidence="4" id="KW-1185">Reference proteome</keyword>
<sequence length="639" mass="70950">MENCIPEGENLELLPSAILATIMAKLDVASICSVAATCKTFNGCASQVLSFLPCFHLLDIAPSIDLLRPLLPPNPYLRSLKVDCSQLSDSSIEHLVRPYLNELCLHNCQDFSGKLLSEVGGRCKDLRTLYLGSVAEKRGRAIHISDLEELLGGCTQLESLSLMFDVSIFLRHNFGRVWAMASEKLSALEIGYISSVMVTELLSPTVGSYPCPNYVQSPILPHIQKLCLSVDYITDTLVGTISKGLVLLTHLDLRDAPMIEPTVTFDLTNPGLQQINQHGKLKHLCLIRSQEFISTYFRRVNDLGVLLMADKCSNIESIHLGGFCRVTDAGFRAILHSCSSLHNFRVFHGTQLTDLVFHDITATSLSLTSVSLRWCNLITNLAVVRLVSNMDLSYLDLRVCRNLGDEALQAVSTLPKLKTLLLDGSDITDVGLSYLRHGVMKSLVSLSIRGCKRLTDKCISAIFYGSSGQELQDLDLSNISNLSDNAILLLAKSRVMLTELRLRECPLIGDTSIMALASMQIGDGGWHGSILRLLDLYDCRGITQLAIRWLKKPYFPRLRWLGLTGSVNRDMVDALSRSRPFLHMACRGEELGSDHWDSSDGLYGHDEEEVDELEQWLLEVEESGGEEREDDENDNEMEG</sequence>
<dbReference type="SUPFAM" id="SSF81383">
    <property type="entry name" value="F-box domain"/>
    <property type="match status" value="1"/>
</dbReference>
<dbReference type="InterPro" id="IPR001810">
    <property type="entry name" value="F-box_dom"/>
</dbReference>
<proteinExistence type="predicted"/>
<dbReference type="PANTHER" id="PTHR13318:SF86">
    <property type="entry name" value="F-BOX_LRR-REPEAT PROTEIN 10"/>
    <property type="match status" value="1"/>
</dbReference>
<gene>
    <name evidence="5" type="primary">LOC104604324</name>
</gene>
<dbReference type="Pfam" id="PF12937">
    <property type="entry name" value="F-box-like"/>
    <property type="match status" value="1"/>
</dbReference>
<dbReference type="InterPro" id="IPR057207">
    <property type="entry name" value="FBXL15_LRR"/>
</dbReference>
<reference evidence="5" key="1">
    <citation type="submission" date="2025-08" db="UniProtKB">
        <authorList>
            <consortium name="RefSeq"/>
        </authorList>
    </citation>
    <scope>IDENTIFICATION</scope>
</reference>
<dbReference type="SUPFAM" id="SSF52047">
    <property type="entry name" value="RNI-like"/>
    <property type="match status" value="2"/>
</dbReference>
<dbReference type="OMA" id="WLLEADI"/>
<dbReference type="RefSeq" id="XP_010266924.1">
    <property type="nucleotide sequence ID" value="XM_010268622.2"/>
</dbReference>
<dbReference type="OrthoDB" id="2585512at2759"/>
<accession>A0A1U8AVG4</accession>
<evidence type="ECO:0000313" key="5">
    <source>
        <dbReference type="RefSeq" id="XP_010266924.1"/>
    </source>
</evidence>
<evidence type="ECO:0000313" key="4">
    <source>
        <dbReference type="Proteomes" id="UP000189703"/>
    </source>
</evidence>
<evidence type="ECO:0000256" key="1">
    <source>
        <dbReference type="SAM" id="MobiDB-lite"/>
    </source>
</evidence>
<dbReference type="InterPro" id="IPR032675">
    <property type="entry name" value="LRR_dom_sf"/>
</dbReference>
<dbReference type="GO" id="GO:0019005">
    <property type="term" value="C:SCF ubiquitin ligase complex"/>
    <property type="evidence" value="ECO:0000318"/>
    <property type="project" value="GO_Central"/>
</dbReference>
<name>A0A1U8AVG4_NELNU</name>
<feature type="domain" description="F-box" evidence="2">
    <location>
        <begin position="12"/>
        <end position="47"/>
    </location>
</feature>
<dbReference type="eggNOG" id="KOG1947">
    <property type="taxonomic scope" value="Eukaryota"/>
</dbReference>
<dbReference type="GO" id="GO:0031146">
    <property type="term" value="P:SCF-dependent proteasomal ubiquitin-dependent protein catabolic process"/>
    <property type="evidence" value="ECO:0000318"/>
    <property type="project" value="GO_Central"/>
</dbReference>
<dbReference type="Gene3D" id="3.80.10.10">
    <property type="entry name" value="Ribonuclease Inhibitor"/>
    <property type="match status" value="2"/>
</dbReference>
<protein>
    <submittedName>
        <fullName evidence="5">F-box/LRR-repeat protein 10</fullName>
    </submittedName>
</protein>
<dbReference type="PANTHER" id="PTHR13318">
    <property type="entry name" value="PARTNER OF PAIRED, ISOFORM B-RELATED"/>
    <property type="match status" value="1"/>
</dbReference>
<feature type="domain" description="F-box/LRR-repeat protein 15-like leucin rich repeat" evidence="3">
    <location>
        <begin position="57"/>
        <end position="585"/>
    </location>
</feature>
<dbReference type="KEGG" id="nnu:104604324"/>
<dbReference type="GeneID" id="104604324"/>
<dbReference type="InterPro" id="IPR036047">
    <property type="entry name" value="F-box-like_dom_sf"/>
</dbReference>
<dbReference type="AlphaFoldDB" id="A0A1U8AVG4"/>
<dbReference type="Pfam" id="PF25372">
    <property type="entry name" value="DUF7885"/>
    <property type="match status" value="1"/>
</dbReference>
<dbReference type="FunFam" id="3.80.10.10:FF:000494">
    <property type="entry name" value="F-box/LRR-repeat protein 10 isoform A"/>
    <property type="match status" value="1"/>
</dbReference>
<organism evidence="4 5">
    <name type="scientific">Nelumbo nucifera</name>
    <name type="common">Sacred lotus</name>
    <dbReference type="NCBI Taxonomy" id="4432"/>
    <lineage>
        <taxon>Eukaryota</taxon>
        <taxon>Viridiplantae</taxon>
        <taxon>Streptophyta</taxon>
        <taxon>Embryophyta</taxon>
        <taxon>Tracheophyta</taxon>
        <taxon>Spermatophyta</taxon>
        <taxon>Magnoliopsida</taxon>
        <taxon>Proteales</taxon>
        <taxon>Nelumbonaceae</taxon>
        <taxon>Nelumbo</taxon>
    </lineage>
</organism>
<evidence type="ECO:0000259" key="3">
    <source>
        <dbReference type="Pfam" id="PF25372"/>
    </source>
</evidence>
<dbReference type="InParanoid" id="A0A1U8AVG4"/>
<feature type="region of interest" description="Disordered" evidence="1">
    <location>
        <begin position="620"/>
        <end position="639"/>
    </location>
</feature>
<dbReference type="InterPro" id="IPR006553">
    <property type="entry name" value="Leu-rich_rpt_Cys-con_subtyp"/>
</dbReference>
<dbReference type="Proteomes" id="UP000189703">
    <property type="component" value="Unplaced"/>
</dbReference>
<evidence type="ECO:0000259" key="2">
    <source>
        <dbReference type="Pfam" id="PF12937"/>
    </source>
</evidence>
<dbReference type="SMART" id="SM00367">
    <property type="entry name" value="LRR_CC"/>
    <property type="match status" value="8"/>
</dbReference>
<dbReference type="FunCoup" id="A0A1U8AVG4">
    <property type="interactions" value="2757"/>
</dbReference>